<dbReference type="SUPFAM" id="SSF81837">
    <property type="entry name" value="BEACH domain"/>
    <property type="match status" value="1"/>
</dbReference>
<dbReference type="GO" id="GO:0008270">
    <property type="term" value="F:zinc ion binding"/>
    <property type="evidence" value="ECO:0007669"/>
    <property type="project" value="UniProtKB-KW"/>
</dbReference>
<dbReference type="SUPFAM" id="SSF48371">
    <property type="entry name" value="ARM repeat"/>
    <property type="match status" value="2"/>
</dbReference>
<dbReference type="InterPro" id="IPR036372">
    <property type="entry name" value="BEACH_dom_sf"/>
</dbReference>
<gene>
    <name evidence="15" type="ORF">JZ751_011873</name>
</gene>
<dbReference type="Gene3D" id="1.10.1540.10">
    <property type="entry name" value="BEACH domain"/>
    <property type="match status" value="1"/>
</dbReference>
<dbReference type="OrthoDB" id="10018316at2759"/>
<evidence type="ECO:0000256" key="3">
    <source>
        <dbReference type="ARBA" id="ARBA00022553"/>
    </source>
</evidence>
<feature type="domain" description="FYVE-type" evidence="12">
    <location>
        <begin position="3166"/>
        <end position="3226"/>
    </location>
</feature>
<dbReference type="InterPro" id="IPR011011">
    <property type="entry name" value="Znf_FYVE_PHD"/>
</dbReference>
<keyword evidence="7 9" id="KW-0863">Zinc-finger</keyword>
<feature type="region of interest" description="Disordered" evidence="11">
    <location>
        <begin position="2986"/>
        <end position="3049"/>
    </location>
</feature>
<keyword evidence="4 10" id="KW-0853">WD repeat</keyword>
<organism evidence="15 16">
    <name type="scientific">Albula glossodonta</name>
    <name type="common">roundjaw bonefish</name>
    <dbReference type="NCBI Taxonomy" id="121402"/>
    <lineage>
        <taxon>Eukaryota</taxon>
        <taxon>Metazoa</taxon>
        <taxon>Chordata</taxon>
        <taxon>Craniata</taxon>
        <taxon>Vertebrata</taxon>
        <taxon>Euteleostomi</taxon>
        <taxon>Actinopterygii</taxon>
        <taxon>Neopterygii</taxon>
        <taxon>Teleostei</taxon>
        <taxon>Albuliformes</taxon>
        <taxon>Albulidae</taxon>
        <taxon>Albula</taxon>
    </lineage>
</organism>
<dbReference type="FunFam" id="2.30.29.30:FF:000095">
    <property type="entry name" value="WD repeat and FYVE domain containing 3"/>
    <property type="match status" value="1"/>
</dbReference>
<dbReference type="InterPro" id="IPR015943">
    <property type="entry name" value="WD40/YVTN_repeat-like_dom_sf"/>
</dbReference>
<dbReference type="SMART" id="SM01026">
    <property type="entry name" value="Beach"/>
    <property type="match status" value="1"/>
</dbReference>
<dbReference type="PANTHER" id="PTHR46108:SF1">
    <property type="entry name" value="WD REPEAT AND FYVE DOMAIN-CONTAINING PROTEIN 3"/>
    <property type="match status" value="1"/>
</dbReference>
<evidence type="ECO:0000259" key="12">
    <source>
        <dbReference type="PROSITE" id="PS50178"/>
    </source>
</evidence>
<dbReference type="InterPro" id="IPR019775">
    <property type="entry name" value="WD40_repeat_CS"/>
</dbReference>
<dbReference type="Proteomes" id="UP000824540">
    <property type="component" value="Unassembled WGS sequence"/>
</dbReference>
<dbReference type="Gene3D" id="2.60.120.200">
    <property type="match status" value="1"/>
</dbReference>
<feature type="region of interest" description="Disordered" evidence="11">
    <location>
        <begin position="2219"/>
        <end position="2238"/>
    </location>
</feature>
<feature type="region of interest" description="Disordered" evidence="11">
    <location>
        <begin position="2679"/>
        <end position="2698"/>
    </location>
</feature>
<feature type="region of interest" description="Disordered" evidence="11">
    <location>
        <begin position="2126"/>
        <end position="2148"/>
    </location>
</feature>
<dbReference type="GO" id="GO:0005737">
    <property type="term" value="C:cytoplasm"/>
    <property type="evidence" value="ECO:0007669"/>
    <property type="project" value="UniProtKB-SubCell"/>
</dbReference>
<proteinExistence type="predicted"/>
<evidence type="ECO:0000256" key="5">
    <source>
        <dbReference type="ARBA" id="ARBA00022723"/>
    </source>
</evidence>
<dbReference type="InterPro" id="IPR011989">
    <property type="entry name" value="ARM-like"/>
</dbReference>
<feature type="repeat" description="WD" evidence="10">
    <location>
        <begin position="2833"/>
        <end position="2874"/>
    </location>
</feature>
<dbReference type="InterPro" id="IPR000306">
    <property type="entry name" value="Znf_FYVE"/>
</dbReference>
<reference evidence="15" key="1">
    <citation type="thesis" date="2021" institute="BYU ScholarsArchive" country="Provo, UT, USA">
        <title>Applications of and Algorithms for Genome Assembly and Genomic Analyses with an Emphasis on Marine Teleosts.</title>
        <authorList>
            <person name="Pickett B.D."/>
        </authorList>
    </citation>
    <scope>NUCLEOTIDE SEQUENCE</scope>
    <source>
        <strain evidence="15">HI-2016</strain>
    </source>
</reference>
<dbReference type="InterPro" id="IPR013083">
    <property type="entry name" value="Znf_RING/FYVE/PHD"/>
</dbReference>
<dbReference type="Pfam" id="PF00400">
    <property type="entry name" value="WD40"/>
    <property type="match status" value="2"/>
</dbReference>
<dbReference type="SUPFAM" id="SSF57903">
    <property type="entry name" value="FYVE/PHD zinc finger"/>
    <property type="match status" value="1"/>
</dbReference>
<dbReference type="Pfam" id="PF01363">
    <property type="entry name" value="FYVE"/>
    <property type="match status" value="1"/>
</dbReference>
<evidence type="ECO:0000259" key="13">
    <source>
        <dbReference type="PROSITE" id="PS50197"/>
    </source>
</evidence>
<evidence type="ECO:0000313" key="16">
    <source>
        <dbReference type="Proteomes" id="UP000824540"/>
    </source>
</evidence>
<evidence type="ECO:0000256" key="1">
    <source>
        <dbReference type="ARBA" id="ARBA00004496"/>
    </source>
</evidence>
<dbReference type="CDD" id="cd01201">
    <property type="entry name" value="PH_BEACH"/>
    <property type="match status" value="1"/>
</dbReference>
<dbReference type="PROSITE" id="PS50197">
    <property type="entry name" value="BEACH"/>
    <property type="match status" value="1"/>
</dbReference>
<dbReference type="InterPro" id="IPR036322">
    <property type="entry name" value="WD40_repeat_dom_sf"/>
</dbReference>
<dbReference type="InterPro" id="IPR017455">
    <property type="entry name" value="Znf_FYVE-rel"/>
</dbReference>
<dbReference type="InterPro" id="IPR023362">
    <property type="entry name" value="PH-BEACH_dom"/>
</dbReference>
<keyword evidence="6" id="KW-0677">Repeat</keyword>
<keyword evidence="3" id="KW-0597">Phosphoprotein</keyword>
<evidence type="ECO:0000256" key="7">
    <source>
        <dbReference type="ARBA" id="ARBA00022771"/>
    </source>
</evidence>
<evidence type="ECO:0000313" key="15">
    <source>
        <dbReference type="EMBL" id="KAG9353751.1"/>
    </source>
</evidence>
<dbReference type="Pfam" id="PF14844">
    <property type="entry name" value="PH_BEACH"/>
    <property type="match status" value="1"/>
</dbReference>
<sequence length="3237" mass="362185">MVMGYGFEVLSCPVRAMYIHKEGHQEGAGFVLKKPLKMNMVKRIMGRPRQEECSPQDNALGLMHLRRLFSELCHPPRHMTQKEQEEKLYMMLPVFNRAASRAIVQFLEVNQSEEASRGWMLLTTINLLASSGQKTVDCMTTMSVPSTLVKCLYLFFDLPLVPEILVKLCSFVSPAEELAQKDDLQLLFSAITSWCPPHNLPWRKSAGEVLMTISRHGLSVNVVKYIHEKECLSTCIQNMQQSDDLSPLEIVEMFAGLSCFLKDSSDVSQTLLDDFRMCQGYTFLCDLMLRLEQAKEDDSKDALKDLVNLVTSLTTYGVSHTVRNIQAFSVLQNAFLKAKTSSLTNTILDAIANIYMADNANYFILEAQHTLSQFGEKISKLPEAQAKYFELLEFVVFSLNYVPCKELFSVSVLLKASTSYQCSITATRTLLKLARHDPIFSEVFREVGLLEVLVNLLHKYAALLKDPTQAHNEQGESKNNSMAEEQKQLAWLVMETLTVLLQGSNTNAGLFREFGGARCVHNIVKYRQCREHALMIIQQLVLSPSGDDDMGTLLGLMHSAPPTELQLKTDILRALLAVLRESHRTRTVFRKVGGFVYVTSLLVAMERSLCSSPKNGWEKVNQNQVFELLHTVFCTLTAAMRYEPANAHFFRTEIQYENLADAVRLLGCFSDAKKVGPAAVFPSNAQPFQRLLEDELVPMDSVCPTLKHGSKLFIYLYKMATDSFDSRAEQVPPCLTHETSLPSPWGTPALARKRHCYPGVSAPAATFPSKSAADLKLHLANSSQHSSDAVVIHPGAGLAMLDLLASVSSDTQPEHALDLQLAVANILQLLVHSERNQQIMCEAGLHSRLLQRCSCALGDEDHPLHPPLQRMFERLASQALQPMALREFLRLGNPLNCGAWDKKLLKQYRVHKPSSLSYEAEMRNSMTMSMEGFGPDSVFAVSEDNSQYRISRSLVRSAEGSTVPLTRVKCLVSMTTPHDIRLHGSSVTPAFVEFDTSLEGFGCLFLPSLAPHNAPSNNVNASGVSDGAVVSGIGNGERLFPPPSGLTYSSWFCIERFSTPPHNHPVRLLTVVRRATSSEQHYVCLAIVLSAKDRSLTESSFYEILPCCARFRCGDLINEGQWHHLVLVMSKGMLKNSTATLYIDGQLVNTVKLHYIHSSPGGSGSTNPPVVSTVYSYIGTPPAQRQLSTLVWRLGPTHFLEEVLPAASVSIIYELGPNYVGSFQAAVPPSPVALVPEEKVSFSFYALSVSSFTVAKIRKLAVSSHENATPVKLVHNAAGHLNGPARTVGAAVIGYLGVRAFVPKPVATNLQYIGGAAAILGLVAMASDVEGLYAAVKALVCVVKSNPLASKEMERIKGYQLLAMLLKKKRSLLNSHILHLTFSLVGTVDSGHETSIIPNSTAFQDLLCDFEVWLHAPYELHLSLFEHFIELLTESSEAAKNAKLLREFQLIPKLLLTLRDMSLSQPTIAAISNVLSLLLQGFPNSYDLLRFGQFIASTLPTFAVCEKFVVMEANNEEKKQTSGHPTETAFHFKREVACEELVRTLGFDWLLMFMEEHLHSSTVTAAMRVLVVLLSNQSILARFKEGLCGGGWLDHTDSVLTNKIGTVLGFNVGRNAGGRSTLREINREACHFPGFPVLQSFLPKHTNVPELYFLLMALFLQQPVTELPENLQFDLDSIWTFIFGVPASSGTVVGAIHNVCTEAAFLLLAMLRSMLNLPWQSEEEGSWLREYPVTLMQFFRYLYHNVPDLAPMWISPEFLCALAATVFPFNIRPYSEMVSDLDDEVGSPAEEFKAFAADTGMNRSQSEYCNVGSKTYLTNHPAKKYVFDFMRVLIMENLSTRTQQKEFQSYILDSVMEHLLAADVLLGEDASLPITSGGSYQVLVNNVFYFTQRVVDKLWQGMFNKESKLVVEFIMQLIGQSKRRSQGLSLDSIYHCLNRTILYQLSRPHKTVPQQVALLDSLRVLTVNRNLILGPGNHDQDFIACLAHCFINLHAGSCVDGFGLEAEARMTTWHVMIPSDAEPDPTHSQDVSEGRQLLLKAVNRVWTELIHSKRQVLEDVFKVPLPTNDRGHVDIVSARAQIEEPAAKTWLNHLAHEKKCISRGEAVAPVTQSKLSRVSSGFGLSKLTGSRRSRKESGLNKNNLSAQRQQNALKYVTEEWAGIEYELLRERGLWGPPIGSHLDKFLLEMTEGPCRMRKKMVRNDMFYIHYPYVPETEPDTSSQLASTPCPRSAPPISTPALVPLEKPVRYRRAISYDSKEYYMRVLSGNPGMYQHSIEQSSEGETTQHEPEHGEDTIARIQHMYRCARVQGLDTSEGLLLFGKEHFYVIDGFTMTITREIRDIETLPPNMYEAIIPRGARQGQSQLKRTYSIFAYEDIKEVHKRRYLLQPIAVEVFSGDGRNYLLAFQKGVRNKVYQRFLAVVPSLADSSESVSGQRPNTSVEQGSGLLSTLVGERSVTQRWERGEISNFQYLMHLNTLAGRSYNDLMQYPVFPWILADYDSEELDLSNPKTFRNLAKPMGAQTDDRLTQYKKRFKDWEDPNGETPAYHYGTHYSSAMIVASYLVRMEPFTQIFLRLQGGHFDLADRMFHSVREAWLSAAKHNMADVKELIPEFFYLPEFLLNSNNFDLGSKQNGTKLGDVILPPWAKGDPREFIRVHREETATIGFINNFGQIPKQLFKKPHPPKRVRSRSNGELPGMQASINSATDKIFFHHLDNLRPSLAPVKELKEPVGQIVCTDKGILAVEQNKVLVPPAWNKTFAWGYADLSCRLSNYESDKAVIVYECLSEWSQILCAICPNPKLVVTGGTSTAICVWEMGTSKERAKTLTLKQALLGHTDAVTCLTASSAYHIIVSGSRDRTCIIWDLNKLAFVTQLRGHRAPVSALCINELTGDIVSSAGTYIHVWSINGSPIVSVNTFTGRSQQILCCCVSEMNEWDTQNVIVTGHSDGVVRFWRMEFLQVPETPAPEPVEPPDVPDCCSEEKIEGREAHEEDSSDSDGDDQSISQEPKPRAAPSSQPGSAIHRPKGAMARPKASWSADSSSDDSRRWSDTLSLDEKDGFVFVNYSEGQTRPSLHPHLHLHPAPHPTPHVVPQTLQPTNMEARTYNQLRPGYRWERQLVFRSKLTMHTAFDRKDNAHPAEISALAISNWSVSDQPGRSAADHWVKDEVVDSCSGCTVRFSLTERRHHCRNCGQLFCQKCSRFKSEIKRLKISSPVRVCQNCYYNLQHERGSEEGSRN</sequence>
<evidence type="ECO:0000256" key="10">
    <source>
        <dbReference type="PROSITE-ProRule" id="PRU00221"/>
    </source>
</evidence>
<dbReference type="PROSITE" id="PS50294">
    <property type="entry name" value="WD_REPEATS_REGION"/>
    <property type="match status" value="1"/>
</dbReference>
<dbReference type="InterPro" id="IPR001680">
    <property type="entry name" value="WD40_rpt"/>
</dbReference>
<dbReference type="PROSITE" id="PS00678">
    <property type="entry name" value="WD_REPEATS_1"/>
    <property type="match status" value="1"/>
</dbReference>
<evidence type="ECO:0000256" key="8">
    <source>
        <dbReference type="ARBA" id="ARBA00022833"/>
    </source>
</evidence>
<dbReference type="CDD" id="cd06071">
    <property type="entry name" value="Beach"/>
    <property type="match status" value="1"/>
</dbReference>
<dbReference type="SUPFAM" id="SSF49899">
    <property type="entry name" value="Concanavalin A-like lectins/glucanases"/>
    <property type="match status" value="1"/>
</dbReference>
<feature type="compositionally biased region" description="Basic residues" evidence="11">
    <location>
        <begin position="2679"/>
        <end position="2690"/>
    </location>
</feature>
<accession>A0A8T2PR38</accession>
<evidence type="ECO:0000256" key="6">
    <source>
        <dbReference type="ARBA" id="ARBA00022737"/>
    </source>
</evidence>
<dbReference type="Gene3D" id="1.25.10.10">
    <property type="entry name" value="Leucine-rich Repeat Variant"/>
    <property type="match status" value="1"/>
</dbReference>
<dbReference type="SMART" id="SM00320">
    <property type="entry name" value="WD40"/>
    <property type="match status" value="4"/>
</dbReference>
<dbReference type="PANTHER" id="PTHR46108">
    <property type="entry name" value="BLUE CHEESE"/>
    <property type="match status" value="1"/>
</dbReference>
<evidence type="ECO:0000256" key="2">
    <source>
        <dbReference type="ARBA" id="ARBA00022490"/>
    </source>
</evidence>
<dbReference type="GO" id="GO:0035973">
    <property type="term" value="P:aggrephagy"/>
    <property type="evidence" value="ECO:0007669"/>
    <property type="project" value="TreeGrafter"/>
</dbReference>
<comment type="subcellular location">
    <subcellularLocation>
        <location evidence="1">Cytoplasm</location>
    </subcellularLocation>
</comment>
<dbReference type="Gene3D" id="2.130.10.10">
    <property type="entry name" value="YVTN repeat-like/Quinoprotein amine dehydrogenase"/>
    <property type="match status" value="1"/>
</dbReference>
<protein>
    <recommendedName>
        <fullName evidence="17">WD repeat and FYVE domain-containing protein 3</fullName>
    </recommendedName>
</protein>
<dbReference type="PROSITE" id="PS50178">
    <property type="entry name" value="ZF_FYVE"/>
    <property type="match status" value="1"/>
</dbReference>
<dbReference type="PROSITE" id="PS50082">
    <property type="entry name" value="WD_REPEATS_2"/>
    <property type="match status" value="1"/>
</dbReference>
<dbReference type="InterPro" id="IPR000409">
    <property type="entry name" value="BEACH_dom"/>
</dbReference>
<evidence type="ECO:0000256" key="4">
    <source>
        <dbReference type="ARBA" id="ARBA00022574"/>
    </source>
</evidence>
<dbReference type="InterPro" id="IPR056252">
    <property type="entry name" value="Alfy-like_Arm-like"/>
</dbReference>
<dbReference type="CDD" id="cd15719">
    <property type="entry name" value="FYVE_WDFY3"/>
    <property type="match status" value="1"/>
</dbReference>
<keyword evidence="5" id="KW-0479">Metal-binding</keyword>
<keyword evidence="16" id="KW-1185">Reference proteome</keyword>
<keyword evidence="2" id="KW-0963">Cytoplasm</keyword>
<dbReference type="Pfam" id="PF23295">
    <property type="entry name" value="Arm_4"/>
    <property type="match status" value="1"/>
</dbReference>
<evidence type="ECO:0000256" key="11">
    <source>
        <dbReference type="SAM" id="MobiDB-lite"/>
    </source>
</evidence>
<dbReference type="Pfam" id="PF02138">
    <property type="entry name" value="Beach"/>
    <property type="match status" value="1"/>
</dbReference>
<evidence type="ECO:0008006" key="17">
    <source>
        <dbReference type="Google" id="ProtNLM"/>
    </source>
</evidence>
<dbReference type="InterPro" id="IPR013320">
    <property type="entry name" value="ConA-like_dom_sf"/>
</dbReference>
<keyword evidence="8" id="KW-0862">Zinc</keyword>
<evidence type="ECO:0000259" key="14">
    <source>
        <dbReference type="PROSITE" id="PS51783"/>
    </source>
</evidence>
<dbReference type="FunFam" id="3.30.40.10:FF:000028">
    <property type="entry name" value="Putative hepatocyte growth factor-regulated tyrosine kinase substrate"/>
    <property type="match status" value="1"/>
</dbReference>
<dbReference type="InterPro" id="IPR016024">
    <property type="entry name" value="ARM-type_fold"/>
</dbReference>
<feature type="compositionally biased region" description="Polar residues" evidence="11">
    <location>
        <begin position="2139"/>
        <end position="2148"/>
    </location>
</feature>
<feature type="domain" description="BEACH-type PH" evidence="14">
    <location>
        <begin position="2295"/>
        <end position="2420"/>
    </location>
</feature>
<dbReference type="Gene3D" id="2.30.29.30">
    <property type="entry name" value="Pleckstrin-homology domain (PH domain)/Phosphotyrosine-binding domain (PTB)"/>
    <property type="match status" value="1"/>
</dbReference>
<evidence type="ECO:0000256" key="9">
    <source>
        <dbReference type="PROSITE-ProRule" id="PRU00091"/>
    </source>
</evidence>
<dbReference type="SUPFAM" id="SSF50978">
    <property type="entry name" value="WD40 repeat-like"/>
    <property type="match status" value="1"/>
</dbReference>
<dbReference type="PROSITE" id="PS51783">
    <property type="entry name" value="PH_BEACH"/>
    <property type="match status" value="1"/>
</dbReference>
<dbReference type="SUPFAM" id="SSF50729">
    <property type="entry name" value="PH domain-like"/>
    <property type="match status" value="1"/>
</dbReference>
<dbReference type="Gene3D" id="3.30.40.10">
    <property type="entry name" value="Zinc/RING finger domain, C3HC4 (zinc finger)"/>
    <property type="match status" value="1"/>
</dbReference>
<feature type="domain" description="BEACH" evidence="13">
    <location>
        <begin position="2447"/>
        <end position="2743"/>
    </location>
</feature>
<dbReference type="SMART" id="SM00064">
    <property type="entry name" value="FYVE"/>
    <property type="match status" value="1"/>
</dbReference>
<name>A0A8T2PR38_9TELE</name>
<dbReference type="InterPro" id="IPR051944">
    <property type="entry name" value="BEACH_domain_protein"/>
</dbReference>
<comment type="caution">
    <text evidence="15">The sequence shown here is derived from an EMBL/GenBank/DDBJ whole genome shotgun (WGS) entry which is preliminary data.</text>
</comment>
<dbReference type="EMBL" id="JAFBMS010000003">
    <property type="protein sequence ID" value="KAG9353751.1"/>
    <property type="molecule type" value="Genomic_DNA"/>
</dbReference>
<dbReference type="InterPro" id="IPR011993">
    <property type="entry name" value="PH-like_dom_sf"/>
</dbReference>